<name>A0ABX5KF42_9BURK</name>
<reference evidence="2 3" key="1">
    <citation type="submission" date="2018-05" db="EMBL/GenBank/DDBJ databases">
        <title>Genomic Encyclopedia of Type Strains, Phase IV (KMG-V): Genome sequencing to study the core and pangenomes of soil and plant-associated prokaryotes.</title>
        <authorList>
            <person name="Whitman W."/>
        </authorList>
    </citation>
    <scope>NUCLEOTIDE SEQUENCE [LARGE SCALE GENOMIC DNA]</scope>
    <source>
        <strain evidence="2 3">SCZa-39</strain>
    </source>
</reference>
<sequence length="479" mass="51332">MNTLHRNGAYAELMAIRGGTPPGADEVHIAGSDPLYASPFRIGETSAGVLAARGVAANDLWELRTGRRQAISIDVRAAAATSRYGGDMTLRRDEHGEYRPIPYSDAMKHMVSLTQPWQARDGRWVLPHTNLAHLERRVLDVLDSQSTVESVRAGVARWDSDALEDAIAAAQACAGKVRTPEEWLAHPHGAYLASRPVVEITKLAEGEPEPLPPGERPASGIRVLDHTRILAGPTAGLGMAEHGADVLMVTASQLPQVPSFVRDTSHGKRSCFLDMGRAEEAARLRELVKDADVVIDGYRPDRLAAHGFGVGELVRLRPGLIHVSVNCFGSGGPFADRAGWDQIAQAVTGMCVTQGLATGAGRPQLTPVFTCDFLTGFLATFGALIALARRAREGGTYRVQVSLCQSAMLLQRQGLLDDFANAPGGLTPAEFEALAVRSDGTVYGDLNTLGPVLRMSETPCTWFGTTPELGSGEPVWLPR</sequence>
<dbReference type="Gene3D" id="3.40.50.10540">
    <property type="entry name" value="Crotonobetainyl-coa:carnitine coa-transferase, domain 1"/>
    <property type="match status" value="2"/>
</dbReference>
<protein>
    <submittedName>
        <fullName evidence="2">CoA transferase family III</fullName>
    </submittedName>
</protein>
<dbReference type="GO" id="GO:0016740">
    <property type="term" value="F:transferase activity"/>
    <property type="evidence" value="ECO:0007669"/>
    <property type="project" value="UniProtKB-KW"/>
</dbReference>
<proteinExistence type="predicted"/>
<dbReference type="InterPro" id="IPR052985">
    <property type="entry name" value="CoA-trans_III_biosynth/detox"/>
</dbReference>
<comment type="caution">
    <text evidence="2">The sequence shown here is derived from an EMBL/GenBank/DDBJ whole genome shotgun (WGS) entry which is preliminary data.</text>
</comment>
<dbReference type="SUPFAM" id="SSF89796">
    <property type="entry name" value="CoA-transferase family III (CaiB/BaiF)"/>
    <property type="match status" value="2"/>
</dbReference>
<keyword evidence="2" id="KW-0808">Transferase</keyword>
<dbReference type="Gene3D" id="3.30.1540.10">
    <property type="entry name" value="formyl-coa transferase, domain 3"/>
    <property type="match status" value="1"/>
</dbReference>
<dbReference type="InterPro" id="IPR023606">
    <property type="entry name" value="CoA-Trfase_III_dom_1_sf"/>
</dbReference>
<evidence type="ECO:0000313" key="2">
    <source>
        <dbReference type="EMBL" id="PVX72812.1"/>
    </source>
</evidence>
<dbReference type="PANTHER" id="PTHR48229:SF1">
    <property type="entry name" value="ALPHA METHYLACYL-COA RACEMASE-RELATED"/>
    <property type="match status" value="1"/>
</dbReference>
<evidence type="ECO:0000313" key="3">
    <source>
        <dbReference type="Proteomes" id="UP000245712"/>
    </source>
</evidence>
<accession>A0ABX5KF42</accession>
<keyword evidence="1" id="KW-1133">Transmembrane helix</keyword>
<dbReference type="PANTHER" id="PTHR48229">
    <property type="entry name" value="CAIB/BAIF FAMILY ENZYME (AFU_ORTHOLOGUE AFUA_1G05360)-RELATED"/>
    <property type="match status" value="1"/>
</dbReference>
<keyword evidence="1" id="KW-0472">Membrane</keyword>
<evidence type="ECO:0000256" key="1">
    <source>
        <dbReference type="SAM" id="Phobius"/>
    </source>
</evidence>
<gene>
    <name evidence="2" type="ORF">C7402_12351</name>
</gene>
<dbReference type="RefSeq" id="WP_208949062.1">
    <property type="nucleotide sequence ID" value="NZ_QEOB01000023.1"/>
</dbReference>
<dbReference type="Proteomes" id="UP000245712">
    <property type="component" value="Unassembled WGS sequence"/>
</dbReference>
<organism evidence="2 3">
    <name type="scientific">Paraburkholderia unamae</name>
    <dbReference type="NCBI Taxonomy" id="219649"/>
    <lineage>
        <taxon>Bacteria</taxon>
        <taxon>Pseudomonadati</taxon>
        <taxon>Pseudomonadota</taxon>
        <taxon>Betaproteobacteria</taxon>
        <taxon>Burkholderiales</taxon>
        <taxon>Burkholderiaceae</taxon>
        <taxon>Paraburkholderia</taxon>
    </lineage>
</organism>
<keyword evidence="3" id="KW-1185">Reference proteome</keyword>
<dbReference type="InterPro" id="IPR044855">
    <property type="entry name" value="CoA-Trfase_III_dom3_sf"/>
</dbReference>
<feature type="transmembrane region" description="Helical" evidence="1">
    <location>
        <begin position="367"/>
        <end position="388"/>
    </location>
</feature>
<dbReference type="EMBL" id="QEOB01000023">
    <property type="protein sequence ID" value="PVX72812.1"/>
    <property type="molecule type" value="Genomic_DNA"/>
</dbReference>
<keyword evidence="1" id="KW-0812">Transmembrane</keyword>
<dbReference type="InterPro" id="IPR003673">
    <property type="entry name" value="CoA-Trfase_fam_III"/>
</dbReference>
<dbReference type="Pfam" id="PF02515">
    <property type="entry name" value="CoA_transf_3"/>
    <property type="match status" value="1"/>
</dbReference>